<dbReference type="InterPro" id="IPR002938">
    <property type="entry name" value="FAD-bd"/>
</dbReference>
<name>A0ABS3F396_9PROT</name>
<evidence type="ECO:0000313" key="5">
    <source>
        <dbReference type="Proteomes" id="UP000664761"/>
    </source>
</evidence>
<evidence type="ECO:0000256" key="1">
    <source>
        <dbReference type="ARBA" id="ARBA00023002"/>
    </source>
</evidence>
<keyword evidence="2 4" id="KW-0503">Monooxygenase</keyword>
<dbReference type="RefSeq" id="WP_207042959.1">
    <property type="nucleotide sequence ID" value="NZ_JAFLNC010000002.1"/>
</dbReference>
<reference evidence="4 5" key="1">
    <citation type="submission" date="2021-03" db="EMBL/GenBank/DDBJ databases">
        <title>Sneathiella sp. CAU 1612 isolated from Kang Won-do.</title>
        <authorList>
            <person name="Kim W."/>
        </authorList>
    </citation>
    <scope>NUCLEOTIDE SEQUENCE [LARGE SCALE GENOMIC DNA]</scope>
    <source>
        <strain evidence="4 5">CAU 1612</strain>
    </source>
</reference>
<dbReference type="InterPro" id="IPR036188">
    <property type="entry name" value="FAD/NAD-bd_sf"/>
</dbReference>
<keyword evidence="5" id="KW-1185">Reference proteome</keyword>
<evidence type="ECO:0000313" key="4">
    <source>
        <dbReference type="EMBL" id="MBO0332991.1"/>
    </source>
</evidence>
<dbReference type="PANTHER" id="PTHR13789:SF309">
    <property type="entry name" value="PUTATIVE (AFU_ORTHOLOGUE AFUA_6G14510)-RELATED"/>
    <property type="match status" value="1"/>
</dbReference>
<dbReference type="PRINTS" id="PR00420">
    <property type="entry name" value="RNGMNOXGNASE"/>
</dbReference>
<dbReference type="InterPro" id="IPR050493">
    <property type="entry name" value="FAD-dep_Monooxygenase_BioMet"/>
</dbReference>
<proteinExistence type="predicted"/>
<feature type="domain" description="FAD-binding" evidence="3">
    <location>
        <begin position="4"/>
        <end position="335"/>
    </location>
</feature>
<evidence type="ECO:0000259" key="3">
    <source>
        <dbReference type="Pfam" id="PF01494"/>
    </source>
</evidence>
<dbReference type="PANTHER" id="PTHR13789">
    <property type="entry name" value="MONOOXYGENASE"/>
    <property type="match status" value="1"/>
</dbReference>
<keyword evidence="1" id="KW-0560">Oxidoreductase</keyword>
<sequence length="380" mass="42796">MTSKILIVGAGIAGLSIAQWLSRFGLDFEIIEKRSSECIAHTGIVLPFNAVRELKDLGTLERLEGRYFEASTITYNKMTGKTIKSANLTEPPFENDQFISLKRQDLDRALLEGLEKKIRYNTEILTVEHGDDAVKITCTNELLNGSYDLLIAADGINSLVRQNNYEGQEMLVDHNVISWRFVVPYTEHTLQPLHLIGQTDLFTVYPISEDALYCYGHVYEDLNDIVLGDNAKENIKKVFSGYGGPVPYILSQLDDVDILTNRLKSVIKPCFFDRRIAFVGDSASGCSPLIQQGAAMALADSRCLADALAMQNIDQALMTYKERRERKVERVIRFADAPLTHLESMQSWVSRGIRDLKIRTMGPPDVNAWKKLATDRHFLS</sequence>
<dbReference type="GO" id="GO:0004497">
    <property type="term" value="F:monooxygenase activity"/>
    <property type="evidence" value="ECO:0007669"/>
    <property type="project" value="UniProtKB-KW"/>
</dbReference>
<comment type="caution">
    <text evidence="4">The sequence shown here is derived from an EMBL/GenBank/DDBJ whole genome shotgun (WGS) entry which is preliminary data.</text>
</comment>
<organism evidence="4 5">
    <name type="scientific">Sneathiella sedimenti</name>
    <dbReference type="NCBI Taxonomy" id="2816034"/>
    <lineage>
        <taxon>Bacteria</taxon>
        <taxon>Pseudomonadati</taxon>
        <taxon>Pseudomonadota</taxon>
        <taxon>Alphaproteobacteria</taxon>
        <taxon>Sneathiellales</taxon>
        <taxon>Sneathiellaceae</taxon>
        <taxon>Sneathiella</taxon>
    </lineage>
</organism>
<accession>A0ABS3F396</accession>
<dbReference type="Pfam" id="PF01494">
    <property type="entry name" value="FAD_binding_3"/>
    <property type="match status" value="1"/>
</dbReference>
<evidence type="ECO:0000256" key="2">
    <source>
        <dbReference type="ARBA" id="ARBA00023033"/>
    </source>
</evidence>
<dbReference type="Gene3D" id="3.50.50.60">
    <property type="entry name" value="FAD/NAD(P)-binding domain"/>
    <property type="match status" value="1"/>
</dbReference>
<dbReference type="Proteomes" id="UP000664761">
    <property type="component" value="Unassembled WGS sequence"/>
</dbReference>
<dbReference type="SUPFAM" id="SSF51905">
    <property type="entry name" value="FAD/NAD(P)-binding domain"/>
    <property type="match status" value="1"/>
</dbReference>
<gene>
    <name evidence="4" type="ORF">J0X12_05175</name>
</gene>
<protein>
    <submittedName>
        <fullName evidence="4">FAD-dependent monooxygenase</fullName>
    </submittedName>
</protein>
<dbReference type="EMBL" id="JAFLNC010000002">
    <property type="protein sequence ID" value="MBO0332991.1"/>
    <property type="molecule type" value="Genomic_DNA"/>
</dbReference>